<keyword evidence="2" id="KW-0472">Membrane</keyword>
<keyword evidence="2" id="KW-0812">Transmembrane</keyword>
<name>X1SHM8_9ZZZZ</name>
<dbReference type="Gene3D" id="1.20.120.1760">
    <property type="match status" value="1"/>
</dbReference>
<keyword evidence="1" id="KW-0808">Transferase</keyword>
<feature type="transmembrane region" description="Helical" evidence="2">
    <location>
        <begin position="38"/>
        <end position="67"/>
    </location>
</feature>
<dbReference type="GO" id="GO:0016780">
    <property type="term" value="F:phosphotransferase activity, for other substituted phosphate groups"/>
    <property type="evidence" value="ECO:0007669"/>
    <property type="project" value="InterPro"/>
</dbReference>
<evidence type="ECO:0000256" key="1">
    <source>
        <dbReference type="ARBA" id="ARBA00022679"/>
    </source>
</evidence>
<dbReference type="GO" id="GO:0016020">
    <property type="term" value="C:membrane"/>
    <property type="evidence" value="ECO:0007669"/>
    <property type="project" value="InterPro"/>
</dbReference>
<proteinExistence type="predicted"/>
<comment type="caution">
    <text evidence="3">The sequence shown here is derived from an EMBL/GenBank/DDBJ whole genome shotgun (WGS) entry which is preliminary data.</text>
</comment>
<evidence type="ECO:0000256" key="2">
    <source>
        <dbReference type="SAM" id="Phobius"/>
    </source>
</evidence>
<gene>
    <name evidence="3" type="ORF">S12H4_11769</name>
</gene>
<dbReference type="PROSITE" id="PS00379">
    <property type="entry name" value="CDP_ALCOHOL_P_TRANSF"/>
    <property type="match status" value="1"/>
</dbReference>
<dbReference type="Pfam" id="PF01066">
    <property type="entry name" value="CDP-OH_P_transf"/>
    <property type="match status" value="1"/>
</dbReference>
<accession>X1SHM8</accession>
<reference evidence="3" key="1">
    <citation type="journal article" date="2014" name="Front. Microbiol.">
        <title>High frequency of phylogenetically diverse reductive dehalogenase-homologous genes in deep subseafloor sedimentary metagenomes.</title>
        <authorList>
            <person name="Kawai M."/>
            <person name="Futagami T."/>
            <person name="Toyoda A."/>
            <person name="Takaki Y."/>
            <person name="Nishi S."/>
            <person name="Hori S."/>
            <person name="Arai W."/>
            <person name="Tsubouchi T."/>
            <person name="Morono Y."/>
            <person name="Uchiyama I."/>
            <person name="Ito T."/>
            <person name="Fujiyama A."/>
            <person name="Inagaki F."/>
            <person name="Takami H."/>
        </authorList>
    </citation>
    <scope>NUCLEOTIDE SEQUENCE</scope>
    <source>
        <strain evidence="3">Expedition CK06-06</strain>
    </source>
</reference>
<sequence length="155" mass="17863">MFWAGAFDVFDGEVARRTNLNSKAGAFLDSNLDRLSDAALIIGLILGNFLHYILGYIILFLIIMISYIRARAENEGIDMKGVGFMERADRLIILWFAFIAEFWIYYLSKLILGTPFTLFFPIFILFFTGLLILTLVQRLIFSFKALNKLDEQNKK</sequence>
<organism evidence="3">
    <name type="scientific">marine sediment metagenome</name>
    <dbReference type="NCBI Taxonomy" id="412755"/>
    <lineage>
        <taxon>unclassified sequences</taxon>
        <taxon>metagenomes</taxon>
        <taxon>ecological metagenomes</taxon>
    </lineage>
</organism>
<dbReference type="InterPro" id="IPR048254">
    <property type="entry name" value="CDP_ALCOHOL_P_TRANSF_CS"/>
</dbReference>
<dbReference type="InterPro" id="IPR000462">
    <property type="entry name" value="CDP-OH_P_trans"/>
</dbReference>
<dbReference type="EMBL" id="BARW01005379">
    <property type="protein sequence ID" value="GAI78651.1"/>
    <property type="molecule type" value="Genomic_DNA"/>
</dbReference>
<evidence type="ECO:0008006" key="4">
    <source>
        <dbReference type="Google" id="ProtNLM"/>
    </source>
</evidence>
<feature type="transmembrane region" description="Helical" evidence="2">
    <location>
        <begin position="88"/>
        <end position="106"/>
    </location>
</feature>
<dbReference type="InterPro" id="IPR043130">
    <property type="entry name" value="CDP-OH_PTrfase_TM_dom"/>
</dbReference>
<evidence type="ECO:0000313" key="3">
    <source>
        <dbReference type="EMBL" id="GAI78651.1"/>
    </source>
</evidence>
<protein>
    <recommendedName>
        <fullName evidence="4">CDP-alcohol phosphatidyltransferase family protein</fullName>
    </recommendedName>
</protein>
<keyword evidence="2" id="KW-1133">Transmembrane helix</keyword>
<dbReference type="GO" id="GO:0008654">
    <property type="term" value="P:phospholipid biosynthetic process"/>
    <property type="evidence" value="ECO:0007669"/>
    <property type="project" value="InterPro"/>
</dbReference>
<dbReference type="AlphaFoldDB" id="X1SHM8"/>
<feature type="transmembrane region" description="Helical" evidence="2">
    <location>
        <begin position="118"/>
        <end position="141"/>
    </location>
</feature>